<evidence type="ECO:0000259" key="5">
    <source>
        <dbReference type="Pfam" id="PF05843"/>
    </source>
</evidence>
<dbReference type="Pfam" id="PF05843">
    <property type="entry name" value="Suf"/>
    <property type="match status" value="1"/>
</dbReference>
<evidence type="ECO:0000256" key="1">
    <source>
        <dbReference type="ARBA" id="ARBA00004123"/>
    </source>
</evidence>
<feature type="compositionally biased region" description="Acidic residues" evidence="4">
    <location>
        <begin position="433"/>
        <end position="453"/>
    </location>
</feature>
<dbReference type="SMART" id="SM00386">
    <property type="entry name" value="HAT"/>
    <property type="match status" value="4"/>
</dbReference>
<keyword evidence="3" id="KW-0539">Nucleus</keyword>
<comment type="caution">
    <text evidence="6">The sequence shown here is derived from an EMBL/GenBank/DDBJ whole genome shotgun (WGS) entry which is preliminary data.</text>
</comment>
<dbReference type="InterPro" id="IPR011990">
    <property type="entry name" value="TPR-like_helical_dom_sf"/>
</dbReference>
<protein>
    <submittedName>
        <fullName evidence="6">Cleavage stimulation factor subunit 3</fullName>
    </submittedName>
</protein>
<dbReference type="PANTHER" id="PTHR19980">
    <property type="entry name" value="RNA CLEAVAGE STIMULATION FACTOR"/>
    <property type="match status" value="1"/>
</dbReference>
<dbReference type="AlphaFoldDB" id="A0A8E0RWE3"/>
<reference evidence="6" key="1">
    <citation type="submission" date="2019-05" db="EMBL/GenBank/DDBJ databases">
        <title>Annotation for the trematode Fasciolopsis buski.</title>
        <authorList>
            <person name="Choi Y.-J."/>
        </authorList>
    </citation>
    <scope>NUCLEOTIDE SEQUENCE</scope>
    <source>
        <strain evidence="6">HT</strain>
        <tissue evidence="6">Whole worm</tissue>
    </source>
</reference>
<feature type="domain" description="Suppressor of forked" evidence="5">
    <location>
        <begin position="1"/>
        <end position="216"/>
    </location>
</feature>
<sequence length="495" mass="54454">MYERAIALLKTNKMLYFAYADYEEGRCKYAKVHSIYKKLISLESIDPTLPYIQYMRFARRAEGILSARHVFKLAREDPRITYHVYCAAAFMEYFCSKDKAIGHKIFELGMKRFGGNPDYILCYVDFMAHLNEDNNIRVLFERALGSNQIAPERSRLIWARFLQFESQVGDLASILKVEKRRLQSMESVKEASRLESALLIDRYRFLDLLPCSDSELRSLGYRELARFQLTGLGRSHEDVLGGVLASHGGVTGAFSGAPGGGVSDVAGVSGSSASGDQRPAYPQPDISQMLPFKPKAYPRTGSHPVAGGEFPPPPTASALLRLLPPPECFHGPFVEVDKFLEHFLELEIPDDYMDIVSAESEELANSIDPGTALSIELASTAGSTAPMLLAARKRRQQLSLDPSATVAGGSRTGRAGANQLRAKKRPCLNAFGDSEDEADEEDDEEDDDDDEEERAAALVGSGGPGSVTAVGSDLLRGALAGPLDLYRLRQLQRAK</sequence>
<feature type="region of interest" description="Disordered" evidence="4">
    <location>
        <begin position="265"/>
        <end position="312"/>
    </location>
</feature>
<feature type="compositionally biased region" description="Low complexity" evidence="4">
    <location>
        <begin position="265"/>
        <end position="275"/>
    </location>
</feature>
<comment type="subcellular location">
    <subcellularLocation>
        <location evidence="1">Nucleus</location>
    </subcellularLocation>
</comment>
<dbReference type="Proteomes" id="UP000728185">
    <property type="component" value="Unassembled WGS sequence"/>
</dbReference>
<evidence type="ECO:0000313" key="7">
    <source>
        <dbReference type="Proteomes" id="UP000728185"/>
    </source>
</evidence>
<dbReference type="InterPro" id="IPR045243">
    <property type="entry name" value="Rna14-like"/>
</dbReference>
<gene>
    <name evidence="6" type="ORF">FBUS_09228</name>
</gene>
<proteinExistence type="predicted"/>
<evidence type="ECO:0000256" key="4">
    <source>
        <dbReference type="SAM" id="MobiDB-lite"/>
    </source>
</evidence>
<keyword evidence="7" id="KW-1185">Reference proteome</keyword>
<dbReference type="GO" id="GO:0031124">
    <property type="term" value="P:mRNA 3'-end processing"/>
    <property type="evidence" value="ECO:0007669"/>
    <property type="project" value="InterPro"/>
</dbReference>
<dbReference type="SUPFAM" id="SSF48452">
    <property type="entry name" value="TPR-like"/>
    <property type="match status" value="1"/>
</dbReference>
<keyword evidence="2" id="KW-0677">Repeat</keyword>
<dbReference type="Gene3D" id="1.25.40.1040">
    <property type="match status" value="1"/>
</dbReference>
<name>A0A8E0RWE3_9TREM</name>
<dbReference type="OrthoDB" id="26282at2759"/>
<accession>A0A8E0RWE3</accession>
<organism evidence="6 7">
    <name type="scientific">Fasciolopsis buskii</name>
    <dbReference type="NCBI Taxonomy" id="27845"/>
    <lineage>
        <taxon>Eukaryota</taxon>
        <taxon>Metazoa</taxon>
        <taxon>Spiralia</taxon>
        <taxon>Lophotrochozoa</taxon>
        <taxon>Platyhelminthes</taxon>
        <taxon>Trematoda</taxon>
        <taxon>Digenea</taxon>
        <taxon>Plagiorchiida</taxon>
        <taxon>Echinostomata</taxon>
        <taxon>Echinostomatoidea</taxon>
        <taxon>Fasciolidae</taxon>
        <taxon>Fasciolopsis</taxon>
    </lineage>
</organism>
<dbReference type="EMBL" id="LUCM01005732">
    <property type="protein sequence ID" value="KAA0192367.1"/>
    <property type="molecule type" value="Genomic_DNA"/>
</dbReference>
<dbReference type="InterPro" id="IPR003107">
    <property type="entry name" value="HAT"/>
</dbReference>
<evidence type="ECO:0000256" key="3">
    <source>
        <dbReference type="ARBA" id="ARBA00023242"/>
    </source>
</evidence>
<evidence type="ECO:0000256" key="2">
    <source>
        <dbReference type="ARBA" id="ARBA00022737"/>
    </source>
</evidence>
<dbReference type="InterPro" id="IPR008847">
    <property type="entry name" value="Suf"/>
</dbReference>
<feature type="region of interest" description="Disordered" evidence="4">
    <location>
        <begin position="425"/>
        <end position="470"/>
    </location>
</feature>
<dbReference type="GO" id="GO:0003729">
    <property type="term" value="F:mRNA binding"/>
    <property type="evidence" value="ECO:0007669"/>
    <property type="project" value="TreeGrafter"/>
</dbReference>
<evidence type="ECO:0000313" key="6">
    <source>
        <dbReference type="EMBL" id="KAA0192367.1"/>
    </source>
</evidence>
<dbReference type="PANTHER" id="PTHR19980:SF0">
    <property type="entry name" value="CLEAVAGE STIMULATION FACTOR SUBUNIT 3"/>
    <property type="match status" value="1"/>
</dbReference>
<dbReference type="GO" id="GO:0005634">
    <property type="term" value="C:nucleus"/>
    <property type="evidence" value="ECO:0007669"/>
    <property type="project" value="UniProtKB-SubCell"/>
</dbReference>
<feature type="region of interest" description="Disordered" evidence="4">
    <location>
        <begin position="400"/>
        <end position="419"/>
    </location>
</feature>